<reference evidence="2 3" key="1">
    <citation type="journal article" date="2013" name="Nat. Commun.">
        <title>Genome sequence and functional genomic analysis of the oil-degrading bacterium Oleispira antarctica.</title>
        <authorList>
            <person name="Kube M."/>
            <person name="Chernikova T.N."/>
            <person name="Al-Ramahi Y."/>
            <person name="Beloqui A."/>
            <person name="Lopez-Cortez N."/>
            <person name="Guazzaroni M.E."/>
            <person name="Heipieper H.J."/>
            <person name="Klages S."/>
            <person name="Kotsyurbenko O.R."/>
            <person name="Langer I."/>
            <person name="Nechitaylo T.Y."/>
            <person name="Lunsdorf H."/>
            <person name="Fernandez M."/>
            <person name="Juarez S."/>
            <person name="Ciordia S."/>
            <person name="Singer A."/>
            <person name="Kagan O."/>
            <person name="Egorova O."/>
            <person name="Petit P.A."/>
            <person name="Stogios P."/>
            <person name="Kim Y."/>
            <person name="Tchigvintsev A."/>
            <person name="Flick R."/>
            <person name="Denaro R."/>
            <person name="Genovese M."/>
            <person name="Albar J.P."/>
            <person name="Reva O.N."/>
            <person name="Martinez-Gomariz M."/>
            <person name="Tran H."/>
            <person name="Ferrer M."/>
            <person name="Savchenko A."/>
            <person name="Yakunin A.F."/>
            <person name="Yakimov M.M."/>
            <person name="Golyshina O.V."/>
            <person name="Reinhardt R."/>
            <person name="Golyshin P.N."/>
        </authorList>
    </citation>
    <scope>NUCLEOTIDE SEQUENCE [LARGE SCALE GENOMIC DNA]</scope>
</reference>
<dbReference type="STRING" id="698738.OLEAN_C14200"/>
<dbReference type="Pfam" id="PF16036">
    <property type="entry name" value="Chalcone_3"/>
    <property type="match status" value="1"/>
</dbReference>
<name>R4YLG6_OLEAN</name>
<organism evidence="2 3">
    <name type="scientific">Oleispira antarctica RB-8</name>
    <dbReference type="NCBI Taxonomy" id="698738"/>
    <lineage>
        <taxon>Bacteria</taxon>
        <taxon>Pseudomonadati</taxon>
        <taxon>Pseudomonadota</taxon>
        <taxon>Gammaproteobacteria</taxon>
        <taxon>Oceanospirillales</taxon>
        <taxon>Oceanospirillaceae</taxon>
        <taxon>Oleispira</taxon>
    </lineage>
</organism>
<sequence>MKQTLVSQCFISMLLLLILPLSASALTIDGYEIPQIIPATSQHAELKLNGASMRILYGVVDTYIGKLYVENPETDPDALIEADEFKRMVFKIVMKRISGRRIAKAMYEALQLNVTREEASVLEDRLQLLVTMFDSSLKKGQESYVEWVPSEGSRIVLNGEVKGMIPGKDLYDALLRIWIGENPVGSTFKRQVLGIEEYQAPRSIRRKGRR</sequence>
<dbReference type="Gene3D" id="3.50.70.10">
    <property type="match status" value="1"/>
</dbReference>
<proteinExistence type="predicted"/>
<dbReference type="GO" id="GO:0016872">
    <property type="term" value="F:intramolecular lyase activity"/>
    <property type="evidence" value="ECO:0007669"/>
    <property type="project" value="InterPro"/>
</dbReference>
<dbReference type="InterPro" id="IPR016087">
    <property type="entry name" value="Chalcone_isomerase"/>
</dbReference>
<dbReference type="KEGG" id="oai:OLEAN_C14200"/>
<dbReference type="HOGENOM" id="CLU_102167_0_0_6"/>
<dbReference type="OrthoDB" id="7277038at2"/>
<dbReference type="Proteomes" id="UP000032749">
    <property type="component" value="Chromosome"/>
</dbReference>
<dbReference type="EMBL" id="FO203512">
    <property type="protein sequence ID" value="CCK75596.1"/>
    <property type="molecule type" value="Genomic_DNA"/>
</dbReference>
<evidence type="ECO:0000313" key="2">
    <source>
        <dbReference type="EMBL" id="CCK75596.1"/>
    </source>
</evidence>
<protein>
    <recommendedName>
        <fullName evidence="1">Chalcone isomerase domain-containing protein</fullName>
    </recommendedName>
</protein>
<dbReference type="InterPro" id="IPR036298">
    <property type="entry name" value="Chalcone_isomerase_sf"/>
</dbReference>
<gene>
    <name evidence="2" type="ORF">OLEAN_C14200</name>
</gene>
<keyword evidence="3" id="KW-1185">Reference proteome</keyword>
<evidence type="ECO:0000259" key="1">
    <source>
        <dbReference type="Pfam" id="PF16036"/>
    </source>
</evidence>
<dbReference type="SUPFAM" id="SSF54626">
    <property type="entry name" value="Chalcone isomerase"/>
    <property type="match status" value="1"/>
</dbReference>
<dbReference type="AlphaFoldDB" id="R4YLG6"/>
<accession>R4YLG6</accession>
<evidence type="ECO:0000313" key="3">
    <source>
        <dbReference type="Proteomes" id="UP000032749"/>
    </source>
</evidence>
<dbReference type="InterPro" id="IPR016088">
    <property type="entry name" value="Chalcone_isomerase_3-sand"/>
</dbReference>
<feature type="domain" description="Chalcone isomerase" evidence="1">
    <location>
        <begin position="27"/>
        <end position="194"/>
    </location>
</feature>